<dbReference type="InterPro" id="IPR036852">
    <property type="entry name" value="Peptidase_S8/S53_dom_sf"/>
</dbReference>
<keyword evidence="2 5" id="KW-0645">Protease</keyword>
<dbReference type="InterPro" id="IPR015500">
    <property type="entry name" value="Peptidase_S8_subtilisin-rel"/>
</dbReference>
<dbReference type="RefSeq" id="WP_335958209.1">
    <property type="nucleotide sequence ID" value="NZ_JAXBLX010000001.1"/>
</dbReference>
<dbReference type="CDD" id="cd00306">
    <property type="entry name" value="Peptidases_S8_S53"/>
    <property type="match status" value="1"/>
</dbReference>
<evidence type="ECO:0000313" key="8">
    <source>
        <dbReference type="EMBL" id="MFC0469064.1"/>
    </source>
</evidence>
<dbReference type="PANTHER" id="PTHR43806:SF11">
    <property type="entry name" value="CEREVISIN-RELATED"/>
    <property type="match status" value="1"/>
</dbReference>
<dbReference type="PANTHER" id="PTHR43806">
    <property type="entry name" value="PEPTIDASE S8"/>
    <property type="match status" value="1"/>
</dbReference>
<sequence length="284" mass="31303">MKKKWLRISTIIFLLIATIILINYLFSYGSVQETWENEFIGYEQIHSVVNGENQKIAIIDSGISEYQIGNLDKNINLIDGEEPYDVNGHGTMMFSLIKGSKSAVGICPMCEILSIKVMNTDESIKPNVISEAIEQAIDQNVSVISLSLGSYFENDVVKYSLDRAIKENIVIIASSGDYGTTEMLFPANMDKVISVGAINNQGEIWTETNAKDQVDINAPGVDVTVSGVGNEEFLSTGTSQSSAIIAGYVALMKEKDPTISIEEIKEILNDINDNKTDYRDFFLG</sequence>
<evidence type="ECO:0000256" key="1">
    <source>
        <dbReference type="ARBA" id="ARBA00011073"/>
    </source>
</evidence>
<dbReference type="InterPro" id="IPR050131">
    <property type="entry name" value="Peptidase_S8_subtilisin-like"/>
</dbReference>
<gene>
    <name evidence="8" type="ORF">ACFFHM_00405</name>
</gene>
<proteinExistence type="inferred from homology"/>
<feature type="active site" description="Charge relay system" evidence="5">
    <location>
        <position position="89"/>
    </location>
</feature>
<keyword evidence="6" id="KW-0812">Transmembrane</keyword>
<keyword evidence="6" id="KW-1133">Transmembrane helix</keyword>
<dbReference type="InterPro" id="IPR000209">
    <property type="entry name" value="Peptidase_S8/S53_dom"/>
</dbReference>
<evidence type="ECO:0000313" key="9">
    <source>
        <dbReference type="Proteomes" id="UP001589838"/>
    </source>
</evidence>
<organism evidence="8 9">
    <name type="scientific">Halalkalibacter kiskunsagensis</name>
    <dbReference type="NCBI Taxonomy" id="1548599"/>
    <lineage>
        <taxon>Bacteria</taxon>
        <taxon>Bacillati</taxon>
        <taxon>Bacillota</taxon>
        <taxon>Bacilli</taxon>
        <taxon>Bacillales</taxon>
        <taxon>Bacillaceae</taxon>
        <taxon>Halalkalibacter</taxon>
    </lineage>
</organism>
<keyword evidence="6" id="KW-0472">Membrane</keyword>
<comment type="similarity">
    <text evidence="1 5">Belongs to the peptidase S8 family.</text>
</comment>
<accession>A0ABV6K758</accession>
<dbReference type="EMBL" id="JBHLUX010000001">
    <property type="protein sequence ID" value="MFC0469064.1"/>
    <property type="molecule type" value="Genomic_DNA"/>
</dbReference>
<keyword evidence="9" id="KW-1185">Reference proteome</keyword>
<reference evidence="8 9" key="1">
    <citation type="submission" date="2024-09" db="EMBL/GenBank/DDBJ databases">
        <authorList>
            <person name="Sun Q."/>
            <person name="Mori K."/>
        </authorList>
    </citation>
    <scope>NUCLEOTIDE SEQUENCE [LARGE SCALE GENOMIC DNA]</scope>
    <source>
        <strain evidence="8 9">NCAIM B.02610</strain>
    </source>
</reference>
<dbReference type="PRINTS" id="PR00723">
    <property type="entry name" value="SUBTILISIN"/>
</dbReference>
<keyword evidence="3 5" id="KW-0378">Hydrolase</keyword>
<dbReference type="Proteomes" id="UP001589838">
    <property type="component" value="Unassembled WGS sequence"/>
</dbReference>
<feature type="transmembrane region" description="Helical" evidence="6">
    <location>
        <begin position="5"/>
        <end position="26"/>
    </location>
</feature>
<keyword evidence="4 5" id="KW-0720">Serine protease</keyword>
<evidence type="ECO:0000256" key="5">
    <source>
        <dbReference type="PROSITE-ProRule" id="PRU01240"/>
    </source>
</evidence>
<comment type="caution">
    <text evidence="8">The sequence shown here is derived from an EMBL/GenBank/DDBJ whole genome shotgun (WGS) entry which is preliminary data.</text>
</comment>
<evidence type="ECO:0000259" key="7">
    <source>
        <dbReference type="Pfam" id="PF00082"/>
    </source>
</evidence>
<feature type="active site" description="Charge relay system" evidence="5">
    <location>
        <position position="60"/>
    </location>
</feature>
<evidence type="ECO:0000256" key="4">
    <source>
        <dbReference type="ARBA" id="ARBA00022825"/>
    </source>
</evidence>
<protein>
    <submittedName>
        <fullName evidence="8">S8 family serine peptidase</fullName>
    </submittedName>
</protein>
<evidence type="ECO:0000256" key="6">
    <source>
        <dbReference type="SAM" id="Phobius"/>
    </source>
</evidence>
<name>A0ABV6K758_9BACI</name>
<feature type="active site" description="Charge relay system" evidence="5">
    <location>
        <position position="239"/>
    </location>
</feature>
<dbReference type="Gene3D" id="3.40.50.200">
    <property type="entry name" value="Peptidase S8/S53 domain"/>
    <property type="match status" value="1"/>
</dbReference>
<dbReference type="PROSITE" id="PS51892">
    <property type="entry name" value="SUBTILASE"/>
    <property type="match status" value="1"/>
</dbReference>
<dbReference type="SUPFAM" id="SSF52743">
    <property type="entry name" value="Subtilisin-like"/>
    <property type="match status" value="1"/>
</dbReference>
<evidence type="ECO:0000256" key="2">
    <source>
        <dbReference type="ARBA" id="ARBA00022670"/>
    </source>
</evidence>
<evidence type="ECO:0000256" key="3">
    <source>
        <dbReference type="ARBA" id="ARBA00022801"/>
    </source>
</evidence>
<feature type="domain" description="Peptidase S8/S53" evidence="7">
    <location>
        <begin position="51"/>
        <end position="270"/>
    </location>
</feature>
<dbReference type="Pfam" id="PF00082">
    <property type="entry name" value="Peptidase_S8"/>
    <property type="match status" value="1"/>
</dbReference>